<keyword evidence="4" id="KW-1185">Reference proteome</keyword>
<feature type="coiled-coil region" evidence="1">
    <location>
        <begin position="569"/>
        <end position="610"/>
    </location>
</feature>
<feature type="compositionally biased region" description="Polar residues" evidence="2">
    <location>
        <begin position="108"/>
        <end position="117"/>
    </location>
</feature>
<evidence type="ECO:0000313" key="3">
    <source>
        <dbReference type="EMBL" id="KAG2436416.1"/>
    </source>
</evidence>
<feature type="compositionally biased region" description="Gly residues" evidence="2">
    <location>
        <begin position="127"/>
        <end position="139"/>
    </location>
</feature>
<dbReference type="EMBL" id="JAEHOC010000013">
    <property type="protein sequence ID" value="KAG2436416.1"/>
    <property type="molecule type" value="Genomic_DNA"/>
</dbReference>
<feature type="region of interest" description="Disordered" evidence="2">
    <location>
        <begin position="697"/>
        <end position="766"/>
    </location>
</feature>
<proteinExistence type="predicted"/>
<keyword evidence="1" id="KW-0175">Coiled coil</keyword>
<name>A0A835TDV0_CHLIN</name>
<sequence length="865" mass="87341">MAPGSPMPDAMHSDPLHMQGLGMGGRVSASGAAPSQPLPGSGMLRMGSGSVGPGGEALGAFAADHHTAATGLGSGGGGALQSGMGWAPSHSGSELSRHNSGGSRHGSQPPSAQAPSVATNGGASATVGGGGAMGPGGTGPAAARSRHGGSGRSAPPPPGANWPPLLQVFRGIMRREVAPLAAAAALRARVTPPLVSPGLYFTEAASANAALGAGGGAADKGRGLKRTGSGGSVAVPLAKWYPEAAQELMALLEGRSSLAGRTHVERITDRCHPCFRNPFVGLSAVPERHKLVAAVDLSEGTLLGPYVGEVRSGKMDERLVGGDLSGVEGLKAAFTLSMLDGLQPPQPPPPPPQPGQAANGKLPAKAPEPPPPDSLVVVGDPALCPLAEANAPRFWGYCGARRGGGDKGGGGFCNCAAYEGRAANAVVLNCILKASAADGVWKRWGRRASRACRVQLSRVRAAAEAAGEGEALRQGLEALRVAAAAAAPGALSSDPCVYAVVPVVVTSVAIKARQEVLLGSGDDDESHFSVADQNLRQYQYIRGVMASKRDTERQRDTAKWERDEAVRLRDEAAARAAEAARRAEQLAAQLAEAKARLTEAEHTQDRLQQQVRDHGATAAAVAAAAGPKVAALELRVSELTAERDALLAGGPEAAAAALQQRAAAQSTARAEELEAVQRQLAEQHQLLEQRARALDERERALEAERQKRSVAADADADGGVAGGSPAGAGGHGAPGVSQPAHKRPRLQGTKAEPQQLAPAAGCSTTRPAGMASKLVARALASARAPAAAGAGATAAAAGAGPGSTGSRASDVALAKYTAAARQQQQAVAVLVSALRRAEQRVAAQARAGSGAAQMAQQQDTTAEAD</sequence>
<feature type="region of interest" description="Disordered" evidence="2">
    <location>
        <begin position="1"/>
        <end position="50"/>
    </location>
</feature>
<feature type="region of interest" description="Disordered" evidence="2">
    <location>
        <begin position="339"/>
        <end position="374"/>
    </location>
</feature>
<feature type="compositionally biased region" description="Basic and acidic residues" evidence="2">
    <location>
        <begin position="697"/>
        <end position="707"/>
    </location>
</feature>
<dbReference type="InterPro" id="IPR051412">
    <property type="entry name" value="Formin_Homology_Diaphanous_sf"/>
</dbReference>
<evidence type="ECO:0000256" key="2">
    <source>
        <dbReference type="SAM" id="MobiDB-lite"/>
    </source>
</evidence>
<evidence type="ECO:0000256" key="1">
    <source>
        <dbReference type="SAM" id="Coils"/>
    </source>
</evidence>
<feature type="region of interest" description="Disordered" evidence="2">
    <location>
        <begin position="843"/>
        <end position="865"/>
    </location>
</feature>
<protein>
    <submittedName>
        <fullName evidence="3">Uncharacterized protein</fullName>
    </submittedName>
</protein>
<dbReference type="PANTHER" id="PTHR45691">
    <property type="entry name" value="PROTEIN DIAPHANOUS"/>
    <property type="match status" value="1"/>
</dbReference>
<feature type="compositionally biased region" description="Pro residues" evidence="2">
    <location>
        <begin position="344"/>
        <end position="354"/>
    </location>
</feature>
<dbReference type="AlphaFoldDB" id="A0A835TDV0"/>
<comment type="caution">
    <text evidence="3">The sequence shown here is derived from an EMBL/GenBank/DDBJ whole genome shotgun (WGS) entry which is preliminary data.</text>
</comment>
<dbReference type="OrthoDB" id="546954at2759"/>
<organism evidence="3 4">
    <name type="scientific">Chlamydomonas incerta</name>
    <dbReference type="NCBI Taxonomy" id="51695"/>
    <lineage>
        <taxon>Eukaryota</taxon>
        <taxon>Viridiplantae</taxon>
        <taxon>Chlorophyta</taxon>
        <taxon>core chlorophytes</taxon>
        <taxon>Chlorophyceae</taxon>
        <taxon>CS clade</taxon>
        <taxon>Chlamydomonadales</taxon>
        <taxon>Chlamydomonadaceae</taxon>
        <taxon>Chlamydomonas</taxon>
    </lineage>
</organism>
<gene>
    <name evidence="3" type="ORF">HXX76_006720</name>
</gene>
<accession>A0A835TDV0</accession>
<feature type="compositionally biased region" description="Gly residues" evidence="2">
    <location>
        <begin position="719"/>
        <end position="733"/>
    </location>
</feature>
<evidence type="ECO:0000313" key="4">
    <source>
        <dbReference type="Proteomes" id="UP000650467"/>
    </source>
</evidence>
<dbReference type="GO" id="GO:0005884">
    <property type="term" value="C:actin filament"/>
    <property type="evidence" value="ECO:0007669"/>
    <property type="project" value="TreeGrafter"/>
</dbReference>
<feature type="compositionally biased region" description="Low complexity" evidence="2">
    <location>
        <begin position="98"/>
        <end position="107"/>
    </location>
</feature>
<reference evidence="3" key="1">
    <citation type="journal article" date="2020" name="bioRxiv">
        <title>Comparative genomics of Chlamydomonas.</title>
        <authorList>
            <person name="Craig R.J."/>
            <person name="Hasan A.R."/>
            <person name="Ness R.W."/>
            <person name="Keightley P.D."/>
        </authorList>
    </citation>
    <scope>NUCLEOTIDE SEQUENCE</scope>
    <source>
        <strain evidence="3">SAG 7.73</strain>
    </source>
</reference>
<feature type="region of interest" description="Disordered" evidence="2">
    <location>
        <begin position="72"/>
        <end position="162"/>
    </location>
</feature>
<dbReference type="Proteomes" id="UP000650467">
    <property type="component" value="Unassembled WGS sequence"/>
</dbReference>
<dbReference type="PANTHER" id="PTHR45691:SF6">
    <property type="entry name" value="PROTEIN DIAPHANOUS"/>
    <property type="match status" value="1"/>
</dbReference>
<dbReference type="GO" id="GO:0030041">
    <property type="term" value="P:actin filament polymerization"/>
    <property type="evidence" value="ECO:0007669"/>
    <property type="project" value="TreeGrafter"/>
</dbReference>